<gene>
    <name evidence="2" type="ORF">BKA59DRAFT_119383</name>
</gene>
<dbReference type="Proteomes" id="UP000813427">
    <property type="component" value="Unassembled WGS sequence"/>
</dbReference>
<dbReference type="EMBL" id="JAGPXF010000002">
    <property type="protein sequence ID" value="KAH7257705.1"/>
    <property type="molecule type" value="Genomic_DNA"/>
</dbReference>
<keyword evidence="1" id="KW-0732">Signal</keyword>
<dbReference type="AlphaFoldDB" id="A0A8K0WGT1"/>
<name>A0A8K0WGT1_9HYPO</name>
<evidence type="ECO:0008006" key="4">
    <source>
        <dbReference type="Google" id="ProtNLM"/>
    </source>
</evidence>
<evidence type="ECO:0000313" key="3">
    <source>
        <dbReference type="Proteomes" id="UP000813427"/>
    </source>
</evidence>
<organism evidence="2 3">
    <name type="scientific">Fusarium tricinctum</name>
    <dbReference type="NCBI Taxonomy" id="61284"/>
    <lineage>
        <taxon>Eukaryota</taxon>
        <taxon>Fungi</taxon>
        <taxon>Dikarya</taxon>
        <taxon>Ascomycota</taxon>
        <taxon>Pezizomycotina</taxon>
        <taxon>Sordariomycetes</taxon>
        <taxon>Hypocreomycetidae</taxon>
        <taxon>Hypocreales</taxon>
        <taxon>Nectriaceae</taxon>
        <taxon>Fusarium</taxon>
        <taxon>Fusarium tricinctum species complex</taxon>
    </lineage>
</organism>
<proteinExistence type="predicted"/>
<reference evidence="2" key="1">
    <citation type="journal article" date="2021" name="Nat. Commun.">
        <title>Genetic determinants of endophytism in the Arabidopsis root mycobiome.</title>
        <authorList>
            <person name="Mesny F."/>
            <person name="Miyauchi S."/>
            <person name="Thiergart T."/>
            <person name="Pickel B."/>
            <person name="Atanasova L."/>
            <person name="Karlsson M."/>
            <person name="Huettel B."/>
            <person name="Barry K.W."/>
            <person name="Haridas S."/>
            <person name="Chen C."/>
            <person name="Bauer D."/>
            <person name="Andreopoulos W."/>
            <person name="Pangilinan J."/>
            <person name="LaButti K."/>
            <person name="Riley R."/>
            <person name="Lipzen A."/>
            <person name="Clum A."/>
            <person name="Drula E."/>
            <person name="Henrissat B."/>
            <person name="Kohler A."/>
            <person name="Grigoriev I.V."/>
            <person name="Martin F.M."/>
            <person name="Hacquard S."/>
        </authorList>
    </citation>
    <scope>NUCLEOTIDE SEQUENCE</scope>
    <source>
        <strain evidence="2">MPI-SDFR-AT-0068</strain>
    </source>
</reference>
<evidence type="ECO:0000313" key="2">
    <source>
        <dbReference type="EMBL" id="KAH7257705.1"/>
    </source>
</evidence>
<protein>
    <recommendedName>
        <fullName evidence="4">Secreted protein</fullName>
    </recommendedName>
</protein>
<keyword evidence="3" id="KW-1185">Reference proteome</keyword>
<feature type="chain" id="PRO_5035451744" description="Secreted protein" evidence="1">
    <location>
        <begin position="19"/>
        <end position="106"/>
    </location>
</feature>
<sequence>MNLILLSTLSIVFAPLRSTIPKGLALIFEFSALRSSFSVPSARDLTIADHPCHRLPMSLLLPNATLHCNLHWRIFRRRMDVWKQRPGRMHCPMTSGEDTSTKTFRQ</sequence>
<feature type="signal peptide" evidence="1">
    <location>
        <begin position="1"/>
        <end position="18"/>
    </location>
</feature>
<comment type="caution">
    <text evidence="2">The sequence shown here is derived from an EMBL/GenBank/DDBJ whole genome shotgun (WGS) entry which is preliminary data.</text>
</comment>
<accession>A0A8K0WGT1</accession>
<evidence type="ECO:0000256" key="1">
    <source>
        <dbReference type="SAM" id="SignalP"/>
    </source>
</evidence>